<keyword evidence="5 6" id="KW-0472">Membrane</keyword>
<comment type="subcellular location">
    <subcellularLocation>
        <location evidence="1">Cell membrane</location>
        <topology evidence="1">Multi-pass membrane protein</topology>
    </subcellularLocation>
</comment>
<sequence length="679" mass="77389">MSGYILQAITLEKLFLKIPILRIAVSYGTGVLAAAYIKPENSLFFLSAGILFLVLILLNIRYRFSFEGIFGALTSILFFLLGIAFFNQHNQPPALFENGQFSAVVLEKPEEKPNSYKTVLKLNSFIKGDSIFQANEKILAYFGKNSHAEDLVPGSVILFKEDPRIVTNNGNPYEFDYPKYLNRQKIYRQLYLADEKWKPTNITVNSPVIMAEKLREKLLTIYRQQNLGKNETAILSALTLGYKRGLDPETKRVFSSAGAMHVLAVSGLHVGIIFGMFVLIFGFLKKTKKGSILFVVFSIIMLWSYALLTGLSPSVLRAATMFSLVSIATSLNRRANIYNTLATSAFILLLLNPNNLFEVGFQLSYSAVFGIVFLQPKLEKLWKVKNRIIHYFWVLMTVSIAAQIATFPFTSYYFNQFPTYFLLTNVVIIPAVFVLIILGVLLLLLSGVPYLSTGLAFVIKEVIGNLFALLQWIENLPHSVFKIPFSVSQSISLLLAFLFCFAFIEFRRARQLKYAFLLFSVVMLLSASQKFWQYQQKELIIFNNRDNLTLQLIKGRQNYIITQFPIDSSAYTRQMTQNVTTQKNLHQSVFLEYGTLFEDKHLLLKNNFICFEDKIIQIGLTKNGPQELTPDILVLNSYFIPEEYQIDAETSVITTRNIHPQNTFIHSLPAMGAFRIQWQ</sequence>
<evidence type="ECO:0000256" key="5">
    <source>
        <dbReference type="ARBA" id="ARBA00023136"/>
    </source>
</evidence>
<feature type="transmembrane region" description="Helical" evidence="6">
    <location>
        <begin position="43"/>
        <end position="62"/>
    </location>
</feature>
<evidence type="ECO:0000256" key="1">
    <source>
        <dbReference type="ARBA" id="ARBA00004651"/>
    </source>
</evidence>
<reference evidence="9 10" key="1">
    <citation type="submission" date="2018-08" db="EMBL/GenBank/DDBJ databases">
        <title>Pallidiluteibacterium maritimus gen. nov., sp. nov., isolated from coastal sediment.</title>
        <authorList>
            <person name="Zhou L.Y."/>
        </authorList>
    </citation>
    <scope>NUCLEOTIDE SEQUENCE [LARGE SCALE GENOMIC DNA]</scope>
    <source>
        <strain evidence="9 10">XSD2</strain>
    </source>
</reference>
<feature type="transmembrane region" description="Helical" evidence="6">
    <location>
        <begin position="359"/>
        <end position="376"/>
    </location>
</feature>
<dbReference type="Proteomes" id="UP000265926">
    <property type="component" value="Unassembled WGS sequence"/>
</dbReference>
<keyword evidence="10" id="KW-1185">Reference proteome</keyword>
<keyword evidence="3 6" id="KW-0812">Transmembrane</keyword>
<evidence type="ECO:0000256" key="4">
    <source>
        <dbReference type="ARBA" id="ARBA00022989"/>
    </source>
</evidence>
<feature type="domain" description="DUF4131" evidence="8">
    <location>
        <begin position="44"/>
        <end position="195"/>
    </location>
</feature>
<dbReference type="NCBIfam" id="TIGR00360">
    <property type="entry name" value="ComEC_N-term"/>
    <property type="match status" value="1"/>
</dbReference>
<gene>
    <name evidence="9" type="ORF">D1614_20420</name>
</gene>
<feature type="transmembrane region" description="Helical" evidence="6">
    <location>
        <begin position="420"/>
        <end position="444"/>
    </location>
</feature>
<evidence type="ECO:0000256" key="6">
    <source>
        <dbReference type="SAM" id="Phobius"/>
    </source>
</evidence>
<dbReference type="InterPro" id="IPR052159">
    <property type="entry name" value="Competence_DNA_uptake"/>
</dbReference>
<evidence type="ECO:0000259" key="7">
    <source>
        <dbReference type="Pfam" id="PF03772"/>
    </source>
</evidence>
<dbReference type="InterPro" id="IPR025405">
    <property type="entry name" value="DUF4131"/>
</dbReference>
<feature type="transmembrane region" description="Helical" evidence="6">
    <location>
        <begin position="259"/>
        <end position="284"/>
    </location>
</feature>
<keyword evidence="4 6" id="KW-1133">Transmembrane helix</keyword>
<protein>
    <submittedName>
        <fullName evidence="9">ComEC family competence protein</fullName>
    </submittedName>
</protein>
<feature type="transmembrane region" description="Helical" evidence="6">
    <location>
        <begin position="69"/>
        <end position="86"/>
    </location>
</feature>
<accession>A0A399ST82</accession>
<dbReference type="PANTHER" id="PTHR30619:SF1">
    <property type="entry name" value="RECOMBINATION PROTEIN 2"/>
    <property type="match status" value="1"/>
</dbReference>
<name>A0A399ST82_9BACT</name>
<feature type="transmembrane region" description="Helical" evidence="6">
    <location>
        <begin position="291"/>
        <end position="308"/>
    </location>
</feature>
<feature type="domain" description="ComEC/Rec2-related protein" evidence="7">
    <location>
        <begin position="238"/>
        <end position="504"/>
    </location>
</feature>
<feature type="transmembrane region" description="Helical" evidence="6">
    <location>
        <begin position="388"/>
        <end position="414"/>
    </location>
</feature>
<feature type="transmembrane region" description="Helical" evidence="6">
    <location>
        <begin position="451"/>
        <end position="473"/>
    </location>
</feature>
<comment type="caution">
    <text evidence="9">The sequence shown here is derived from an EMBL/GenBank/DDBJ whole genome shotgun (WGS) entry which is preliminary data.</text>
</comment>
<feature type="transmembrane region" description="Helical" evidence="6">
    <location>
        <begin position="485"/>
        <end position="504"/>
    </location>
</feature>
<evidence type="ECO:0000256" key="2">
    <source>
        <dbReference type="ARBA" id="ARBA00022475"/>
    </source>
</evidence>
<dbReference type="AlphaFoldDB" id="A0A399ST82"/>
<proteinExistence type="predicted"/>
<keyword evidence="2" id="KW-1003">Cell membrane</keyword>
<evidence type="ECO:0000313" key="9">
    <source>
        <dbReference type="EMBL" id="RIJ46094.1"/>
    </source>
</evidence>
<dbReference type="PANTHER" id="PTHR30619">
    <property type="entry name" value="DNA INTERNALIZATION/COMPETENCE PROTEIN COMEC/REC2"/>
    <property type="match status" value="1"/>
</dbReference>
<organism evidence="9 10">
    <name type="scientific">Maribellus luteus</name>
    <dbReference type="NCBI Taxonomy" id="2305463"/>
    <lineage>
        <taxon>Bacteria</taxon>
        <taxon>Pseudomonadati</taxon>
        <taxon>Bacteroidota</taxon>
        <taxon>Bacteroidia</taxon>
        <taxon>Marinilabiliales</taxon>
        <taxon>Prolixibacteraceae</taxon>
        <taxon>Maribellus</taxon>
    </lineage>
</organism>
<evidence type="ECO:0000259" key="8">
    <source>
        <dbReference type="Pfam" id="PF13567"/>
    </source>
</evidence>
<feature type="transmembrane region" description="Helical" evidence="6">
    <location>
        <begin position="20"/>
        <end position="37"/>
    </location>
</feature>
<evidence type="ECO:0000313" key="10">
    <source>
        <dbReference type="Proteomes" id="UP000265926"/>
    </source>
</evidence>
<dbReference type="Pfam" id="PF13567">
    <property type="entry name" value="DUF4131"/>
    <property type="match status" value="1"/>
</dbReference>
<dbReference type="EMBL" id="QWGR01000017">
    <property type="protein sequence ID" value="RIJ46094.1"/>
    <property type="molecule type" value="Genomic_DNA"/>
</dbReference>
<feature type="transmembrane region" description="Helical" evidence="6">
    <location>
        <begin position="516"/>
        <end position="532"/>
    </location>
</feature>
<evidence type="ECO:0000256" key="3">
    <source>
        <dbReference type="ARBA" id="ARBA00022692"/>
    </source>
</evidence>
<dbReference type="Pfam" id="PF03772">
    <property type="entry name" value="Competence"/>
    <property type="match status" value="1"/>
</dbReference>
<dbReference type="GO" id="GO:0005886">
    <property type="term" value="C:plasma membrane"/>
    <property type="evidence" value="ECO:0007669"/>
    <property type="project" value="UniProtKB-SubCell"/>
</dbReference>
<dbReference type="InterPro" id="IPR004477">
    <property type="entry name" value="ComEC_N"/>
</dbReference>